<feature type="signal peptide" evidence="1">
    <location>
        <begin position="1"/>
        <end position="22"/>
    </location>
</feature>
<dbReference type="InterPro" id="IPR011600">
    <property type="entry name" value="Pept_C14_caspase"/>
</dbReference>
<dbReference type="Gene3D" id="3.40.50.1460">
    <property type="match status" value="1"/>
</dbReference>
<dbReference type="Pfam" id="PF00656">
    <property type="entry name" value="Peptidase_C14"/>
    <property type="match status" value="1"/>
</dbReference>
<feature type="chain" id="PRO_5045185910" evidence="1">
    <location>
        <begin position="23"/>
        <end position="528"/>
    </location>
</feature>
<protein>
    <submittedName>
        <fullName evidence="4">DUF4384 domain-containing protein</fullName>
    </submittedName>
</protein>
<keyword evidence="1" id="KW-0732">Signal</keyword>
<comment type="caution">
    <text evidence="4">The sequence shown here is derived from an EMBL/GenBank/DDBJ whole genome shotgun (WGS) entry which is preliminary data.</text>
</comment>
<evidence type="ECO:0000259" key="2">
    <source>
        <dbReference type="Pfam" id="PF00656"/>
    </source>
</evidence>
<evidence type="ECO:0000256" key="1">
    <source>
        <dbReference type="SAM" id="SignalP"/>
    </source>
</evidence>
<organism evidence="4 5">
    <name type="scientific">Azospirillum oleiclasticum</name>
    <dbReference type="NCBI Taxonomy" id="2735135"/>
    <lineage>
        <taxon>Bacteria</taxon>
        <taxon>Pseudomonadati</taxon>
        <taxon>Pseudomonadota</taxon>
        <taxon>Alphaproteobacteria</taxon>
        <taxon>Rhodospirillales</taxon>
        <taxon>Azospirillaceae</taxon>
        <taxon>Azospirillum</taxon>
    </lineage>
</organism>
<reference evidence="4 5" key="1">
    <citation type="submission" date="2020-05" db="EMBL/GenBank/DDBJ databases">
        <title>Azospirillum oleiclasticum sp. nov, a nitrogen-fixing and heavy crude oil-emulsifying bacterium isolated from the crude oil of Yumen Oilfield.</title>
        <authorList>
            <person name="Wu D."/>
            <person name="Cai M."/>
            <person name="Zhang X."/>
        </authorList>
    </citation>
    <scope>NUCLEOTIDE SEQUENCE [LARGE SCALE GENOMIC DNA]</scope>
    <source>
        <strain evidence="4 5">ROY-1-1-2</strain>
    </source>
</reference>
<evidence type="ECO:0000313" key="4">
    <source>
        <dbReference type="EMBL" id="NYZ18914.1"/>
    </source>
</evidence>
<dbReference type="PANTHER" id="PTHR48104:SF30">
    <property type="entry name" value="METACASPASE-1"/>
    <property type="match status" value="1"/>
</dbReference>
<dbReference type="PROSITE" id="PS00018">
    <property type="entry name" value="EF_HAND_1"/>
    <property type="match status" value="1"/>
</dbReference>
<dbReference type="InterPro" id="IPR029030">
    <property type="entry name" value="Caspase-like_dom_sf"/>
</dbReference>
<feature type="domain" description="Peptidase C14 caspase" evidence="2">
    <location>
        <begin position="27"/>
        <end position="280"/>
    </location>
</feature>
<dbReference type="InterPro" id="IPR050452">
    <property type="entry name" value="Metacaspase"/>
</dbReference>
<dbReference type="RefSeq" id="WP_180280611.1">
    <property type="nucleotide sequence ID" value="NZ_JABFDB010000001.1"/>
</dbReference>
<sequence length="528" mass="55596">MRARLAAMALLAGLGLATPARAELAGLVVGIDAYRHINPLQGAVNDARDIAEALRTAGSKNVTLLTDAQATRDAVMAAWDRLLATTKPDDVLILSYAGHGGQEPERVKGSEADGLDEVILLAGFAEKGAGTYERIVDDDIAVMLQRAAPRRVIFVSDACHSGTMTRSFDRRATPLGTRFANYGAIEDDALPPPSREAAKADQKEQPHVTFLAAVAEHELAPEVAIDGRPRGALSWAFAQALRGNADRDGDGTLSKGELEIFVQEAVRMKAAGRQHPQVYPAGQRGLALLSSGAAPAGVAAAVDGPRLPPAAPLALAVSGGDARSVAGRLKGVQASGAAEARLVWDPSTGDVVTGQGDVVAAVPGSPTDPATLDRLQRVVDKWILIDRLEAAAAKRPLIFTLKPGDGTYRQGDEFTLEIGGHLRPYFSLFNVGSDGTVNFLYPLNNAQIRDPLDIPLDRAQSLTLRVDPPFGADHFVAVSSAQPLTELHRELAALDGQPAAARAADALDRALRGKAAELGWHGVYSVAR</sequence>
<dbReference type="PANTHER" id="PTHR48104">
    <property type="entry name" value="METACASPASE-4"/>
    <property type="match status" value="1"/>
</dbReference>
<keyword evidence="5" id="KW-1185">Reference proteome</keyword>
<dbReference type="EMBL" id="JABFDB010000001">
    <property type="protein sequence ID" value="NYZ18914.1"/>
    <property type="molecule type" value="Genomic_DNA"/>
</dbReference>
<gene>
    <name evidence="4" type="ORF">HND93_04255</name>
</gene>
<dbReference type="Pfam" id="PF14326">
    <property type="entry name" value="DUF4384"/>
    <property type="match status" value="1"/>
</dbReference>
<evidence type="ECO:0000259" key="3">
    <source>
        <dbReference type="Pfam" id="PF14326"/>
    </source>
</evidence>
<dbReference type="InterPro" id="IPR018247">
    <property type="entry name" value="EF_Hand_1_Ca_BS"/>
</dbReference>
<dbReference type="SUPFAM" id="SSF52129">
    <property type="entry name" value="Caspase-like"/>
    <property type="match status" value="1"/>
</dbReference>
<feature type="domain" description="DUF4384" evidence="3">
    <location>
        <begin position="407"/>
        <end position="483"/>
    </location>
</feature>
<evidence type="ECO:0000313" key="5">
    <source>
        <dbReference type="Proteomes" id="UP000584642"/>
    </source>
</evidence>
<dbReference type="InterPro" id="IPR025493">
    <property type="entry name" value="DUF4384"/>
</dbReference>
<dbReference type="Proteomes" id="UP000584642">
    <property type="component" value="Unassembled WGS sequence"/>
</dbReference>
<proteinExistence type="predicted"/>
<name>A0ABX2T3M6_9PROT</name>
<accession>A0ABX2T3M6</accession>